<gene>
    <name evidence="2 4" type="ORF">BDZ99DRAFT_567255</name>
</gene>
<feature type="compositionally biased region" description="Basic and acidic residues" evidence="1">
    <location>
        <begin position="103"/>
        <end position="117"/>
    </location>
</feature>
<accession>A0A6A6Z3U4</accession>
<feature type="compositionally biased region" description="Polar residues" evidence="1">
    <location>
        <begin position="231"/>
        <end position="240"/>
    </location>
</feature>
<feature type="region of interest" description="Disordered" evidence="1">
    <location>
        <begin position="423"/>
        <end position="487"/>
    </location>
</feature>
<feature type="compositionally biased region" description="Basic and acidic residues" evidence="1">
    <location>
        <begin position="267"/>
        <end position="277"/>
    </location>
</feature>
<reference evidence="4" key="2">
    <citation type="submission" date="2020-04" db="EMBL/GenBank/DDBJ databases">
        <authorList>
            <consortium name="NCBI Genome Project"/>
        </authorList>
    </citation>
    <scope>NUCLEOTIDE SEQUENCE</scope>
    <source>
        <strain evidence="4">CBS 304.34</strain>
    </source>
</reference>
<name>A0A6A6Z3U4_9PEZI</name>
<feature type="compositionally biased region" description="Basic and acidic residues" evidence="1">
    <location>
        <begin position="430"/>
        <end position="449"/>
    </location>
</feature>
<feature type="compositionally biased region" description="Polar residues" evidence="1">
    <location>
        <begin position="70"/>
        <end position="79"/>
    </location>
</feature>
<reference evidence="4" key="3">
    <citation type="submission" date="2025-04" db="UniProtKB">
        <authorList>
            <consortium name="RefSeq"/>
        </authorList>
    </citation>
    <scope>IDENTIFICATION</scope>
    <source>
        <strain evidence="4">CBS 304.34</strain>
    </source>
</reference>
<evidence type="ECO:0000313" key="4">
    <source>
        <dbReference type="RefSeq" id="XP_033582373.1"/>
    </source>
</evidence>
<dbReference type="Proteomes" id="UP000504636">
    <property type="component" value="Unplaced"/>
</dbReference>
<feature type="compositionally biased region" description="Polar residues" evidence="1">
    <location>
        <begin position="248"/>
        <end position="266"/>
    </location>
</feature>
<evidence type="ECO:0000256" key="1">
    <source>
        <dbReference type="SAM" id="MobiDB-lite"/>
    </source>
</evidence>
<organism evidence="2">
    <name type="scientific">Mytilinidion resinicola</name>
    <dbReference type="NCBI Taxonomy" id="574789"/>
    <lineage>
        <taxon>Eukaryota</taxon>
        <taxon>Fungi</taxon>
        <taxon>Dikarya</taxon>
        <taxon>Ascomycota</taxon>
        <taxon>Pezizomycotina</taxon>
        <taxon>Dothideomycetes</taxon>
        <taxon>Pleosporomycetidae</taxon>
        <taxon>Mytilinidiales</taxon>
        <taxon>Mytilinidiaceae</taxon>
        <taxon>Mytilinidion</taxon>
    </lineage>
</organism>
<proteinExistence type="predicted"/>
<protein>
    <submittedName>
        <fullName evidence="2 4">Uncharacterized protein</fullName>
    </submittedName>
</protein>
<dbReference type="RefSeq" id="XP_033582373.1">
    <property type="nucleotide sequence ID" value="XM_033727667.1"/>
</dbReference>
<evidence type="ECO:0000313" key="3">
    <source>
        <dbReference type="Proteomes" id="UP000504636"/>
    </source>
</evidence>
<feature type="region of interest" description="Disordered" evidence="1">
    <location>
        <begin position="210"/>
        <end position="283"/>
    </location>
</feature>
<reference evidence="2 4" key="1">
    <citation type="journal article" date="2020" name="Stud. Mycol.">
        <title>101 Dothideomycetes genomes: a test case for predicting lifestyles and emergence of pathogens.</title>
        <authorList>
            <person name="Haridas S."/>
            <person name="Albert R."/>
            <person name="Binder M."/>
            <person name="Bloem J."/>
            <person name="Labutti K."/>
            <person name="Salamov A."/>
            <person name="Andreopoulos B."/>
            <person name="Baker S."/>
            <person name="Barry K."/>
            <person name="Bills G."/>
            <person name="Bluhm B."/>
            <person name="Cannon C."/>
            <person name="Castanera R."/>
            <person name="Culley D."/>
            <person name="Daum C."/>
            <person name="Ezra D."/>
            <person name="Gonzalez J."/>
            <person name="Henrissat B."/>
            <person name="Kuo A."/>
            <person name="Liang C."/>
            <person name="Lipzen A."/>
            <person name="Lutzoni F."/>
            <person name="Magnuson J."/>
            <person name="Mondo S."/>
            <person name="Nolan M."/>
            <person name="Ohm R."/>
            <person name="Pangilinan J."/>
            <person name="Park H.-J."/>
            <person name="Ramirez L."/>
            <person name="Alfaro M."/>
            <person name="Sun H."/>
            <person name="Tritt A."/>
            <person name="Yoshinaga Y."/>
            <person name="Zwiers L.-H."/>
            <person name="Turgeon B."/>
            <person name="Goodwin S."/>
            <person name="Spatafora J."/>
            <person name="Crous P."/>
            <person name="Grigoriev I."/>
        </authorList>
    </citation>
    <scope>NUCLEOTIDE SEQUENCE</scope>
    <source>
        <strain evidence="2 4">CBS 304.34</strain>
    </source>
</reference>
<dbReference type="GeneID" id="54468560"/>
<dbReference type="AlphaFoldDB" id="A0A6A6Z3U4"/>
<keyword evidence="3" id="KW-1185">Reference proteome</keyword>
<evidence type="ECO:0000313" key="2">
    <source>
        <dbReference type="EMBL" id="KAF2815409.1"/>
    </source>
</evidence>
<feature type="compositionally biased region" description="Basic and acidic residues" evidence="1">
    <location>
        <begin position="80"/>
        <end position="92"/>
    </location>
</feature>
<dbReference type="OrthoDB" id="3794485at2759"/>
<dbReference type="EMBL" id="MU003694">
    <property type="protein sequence ID" value="KAF2815409.1"/>
    <property type="molecule type" value="Genomic_DNA"/>
</dbReference>
<sequence>MSLRGFQIKRNPAITDSYDPCAGIEFDPPRDSDELFDALKAAYPRRRTHKARIREAIIEFLVTEREASRSRSGSPVASTRDSDRRGDIEHVIEGPNGAVVSDKISRDFDTQGSKKESTAAITRPDPTPATTRSLDDGVAKPSKQTSQERSIAVQSLAATRVAVNDLTIVWSSVDGLARNARVKRIMTDEELEQYRLRRVIGACKVCKAKKRKCNHGDRPPASPPDVGVKTSKPQAISTSEAPEASARDVQQNHASVCQSEATQVDSNENRGDERTEKPLVNTQQTLSAHDSKFDSNAWILGVIDGFTEIDSSINALGCTKSPPPLQPAHLPAPHHPVVDLRYPEPASPIRIDHNINIPRTDAIKKPHQAYLQNEALSPGLPQFISPAELDAEPVSQLPIVNSNIKSSKSPSKLSALSVKLFRKSSPANSKADHADKPKDLQKAGRKEQSSAKNSLKRLFSPRHKNPLDDLYLTEPDPHPKSSFFSAEMPPLQPRSYMESHQLQPHGSHHSAYKHSSSFATYDMVRARVAPHEMARARFPPYEMALANELDTIL</sequence>
<feature type="region of interest" description="Disordered" evidence="1">
    <location>
        <begin position="64"/>
        <end position="146"/>
    </location>
</feature>